<dbReference type="Proteomes" id="UP000007305">
    <property type="component" value="Chromosome 7"/>
</dbReference>
<dbReference type="PANTHER" id="PTHR47149:SF1">
    <property type="entry name" value="F-BOX PROTEIN RMF"/>
    <property type="match status" value="1"/>
</dbReference>
<dbReference type="Gramene" id="Zm00001eb308970_T002">
    <property type="protein sequence ID" value="Zm00001eb308970_P002"/>
    <property type="gene ID" value="Zm00001eb308970"/>
</dbReference>
<dbReference type="AlphaFoldDB" id="A0A804Q7A2"/>
<protein>
    <submittedName>
        <fullName evidence="1">Uncharacterized protein</fullName>
    </submittedName>
</protein>
<keyword evidence="2" id="KW-1185">Reference proteome</keyword>
<dbReference type="PANTHER" id="PTHR47149">
    <property type="entry name" value="F-BOX PROTEIN RMF"/>
    <property type="match status" value="1"/>
</dbReference>
<name>A0A804Q7A2_MAIZE</name>
<evidence type="ECO:0000313" key="2">
    <source>
        <dbReference type="Proteomes" id="UP000007305"/>
    </source>
</evidence>
<reference evidence="2" key="1">
    <citation type="submission" date="2015-12" db="EMBL/GenBank/DDBJ databases">
        <title>Update maize B73 reference genome by single molecule sequencing technologies.</title>
        <authorList>
            <consortium name="Maize Genome Sequencing Project"/>
            <person name="Ware D."/>
        </authorList>
    </citation>
    <scope>NUCLEOTIDE SEQUENCE [LARGE SCALE GENOMIC DNA]</scope>
    <source>
        <strain evidence="2">cv. B73</strain>
    </source>
</reference>
<dbReference type="Gramene" id="Zm00001eb308970_T001">
    <property type="protein sequence ID" value="Zm00001eb308970_P001"/>
    <property type="gene ID" value="Zm00001eb308970"/>
</dbReference>
<reference evidence="1" key="3">
    <citation type="submission" date="2021-05" db="UniProtKB">
        <authorList>
            <consortium name="EnsemblPlants"/>
        </authorList>
    </citation>
    <scope>IDENTIFICATION</scope>
    <source>
        <strain evidence="1">cv. B73</strain>
    </source>
</reference>
<sequence length="160" mass="17965">MHFSKFSEFYNRAWTGKHDDPMTRHCASATAAAIHTNLQSNGGLLSTFEAMRDMARDGQIVFVCISQTGLQRESWGRFSASIYVLISTTTTMASTIAKQSGPCGGEPPQEVPRRVPYLRRRYRVIDGPLHRDLAQVMLQAALCAQVLPRRQACARTRSYR</sequence>
<evidence type="ECO:0000313" key="1">
    <source>
        <dbReference type="EnsemblPlants" id="Zm00001eb308970_P001"/>
    </source>
</evidence>
<dbReference type="EnsemblPlants" id="Zm00001eb308970_T002">
    <property type="protein sequence ID" value="Zm00001eb308970_P002"/>
    <property type="gene ID" value="Zm00001eb308970"/>
</dbReference>
<reference evidence="1" key="2">
    <citation type="submission" date="2019-07" db="EMBL/GenBank/DDBJ databases">
        <authorList>
            <person name="Seetharam A."/>
            <person name="Woodhouse M."/>
            <person name="Cannon E."/>
        </authorList>
    </citation>
    <scope>NUCLEOTIDE SEQUENCE [LARGE SCALE GENOMIC DNA]</scope>
    <source>
        <strain evidence="1">cv. B73</strain>
    </source>
</reference>
<dbReference type="EnsemblPlants" id="Zm00001eb308970_T001">
    <property type="protein sequence ID" value="Zm00001eb308970_P001"/>
    <property type="gene ID" value="Zm00001eb308970"/>
</dbReference>
<organism evidence="1 2">
    <name type="scientific">Zea mays</name>
    <name type="common">Maize</name>
    <dbReference type="NCBI Taxonomy" id="4577"/>
    <lineage>
        <taxon>Eukaryota</taxon>
        <taxon>Viridiplantae</taxon>
        <taxon>Streptophyta</taxon>
        <taxon>Embryophyta</taxon>
        <taxon>Tracheophyta</taxon>
        <taxon>Spermatophyta</taxon>
        <taxon>Magnoliopsida</taxon>
        <taxon>Liliopsida</taxon>
        <taxon>Poales</taxon>
        <taxon>Poaceae</taxon>
        <taxon>PACMAD clade</taxon>
        <taxon>Panicoideae</taxon>
        <taxon>Andropogonodae</taxon>
        <taxon>Andropogoneae</taxon>
        <taxon>Tripsacinae</taxon>
        <taxon>Zea</taxon>
    </lineage>
</organism>
<accession>A0A804Q7A2</accession>
<proteinExistence type="predicted"/>